<accession>A0ABS4H5Y2</accession>
<protein>
    <submittedName>
        <fullName evidence="2">Uncharacterized protein</fullName>
    </submittedName>
</protein>
<keyword evidence="1" id="KW-0812">Transmembrane</keyword>
<dbReference type="RefSeq" id="WP_209851531.1">
    <property type="nucleotide sequence ID" value="NZ_CBCRVE010000009.1"/>
</dbReference>
<name>A0ABS4H5Y2_9BACL</name>
<evidence type="ECO:0000256" key="1">
    <source>
        <dbReference type="SAM" id="Phobius"/>
    </source>
</evidence>
<dbReference type="EMBL" id="JAGGKP010000008">
    <property type="protein sequence ID" value="MBP1937953.1"/>
    <property type="molecule type" value="Genomic_DNA"/>
</dbReference>
<keyword evidence="3" id="KW-1185">Reference proteome</keyword>
<keyword evidence="1" id="KW-1133">Transmembrane helix</keyword>
<proteinExistence type="predicted"/>
<keyword evidence="1" id="KW-0472">Membrane</keyword>
<gene>
    <name evidence="2" type="ORF">J2Z20_002870</name>
</gene>
<evidence type="ECO:0000313" key="2">
    <source>
        <dbReference type="EMBL" id="MBP1937953.1"/>
    </source>
</evidence>
<dbReference type="Proteomes" id="UP001519273">
    <property type="component" value="Unassembled WGS sequence"/>
</dbReference>
<organism evidence="2 3">
    <name type="scientific">Paenibacillus sediminis</name>
    <dbReference type="NCBI Taxonomy" id="664909"/>
    <lineage>
        <taxon>Bacteria</taxon>
        <taxon>Bacillati</taxon>
        <taxon>Bacillota</taxon>
        <taxon>Bacilli</taxon>
        <taxon>Bacillales</taxon>
        <taxon>Paenibacillaceae</taxon>
        <taxon>Paenibacillus</taxon>
    </lineage>
</organism>
<comment type="caution">
    <text evidence="2">The sequence shown here is derived from an EMBL/GenBank/DDBJ whole genome shotgun (WGS) entry which is preliminary data.</text>
</comment>
<evidence type="ECO:0000313" key="3">
    <source>
        <dbReference type="Proteomes" id="UP001519273"/>
    </source>
</evidence>
<reference evidence="2 3" key="1">
    <citation type="submission" date="2021-03" db="EMBL/GenBank/DDBJ databases">
        <title>Genomic Encyclopedia of Type Strains, Phase IV (KMG-IV): sequencing the most valuable type-strain genomes for metagenomic binning, comparative biology and taxonomic classification.</title>
        <authorList>
            <person name="Goeker M."/>
        </authorList>
    </citation>
    <scope>NUCLEOTIDE SEQUENCE [LARGE SCALE GENOMIC DNA]</scope>
    <source>
        <strain evidence="2 3">DSM 23491</strain>
    </source>
</reference>
<sequence length="66" mass="7265">MSKGLSLWFATSSILLLMVTAISISYSVWLPILLGTISILNIGLGFIVKAKQRSHYEALSKHDESN</sequence>
<feature type="transmembrane region" description="Helical" evidence="1">
    <location>
        <begin position="31"/>
        <end position="48"/>
    </location>
</feature>